<name>A0ABM0ZZA5_APLCA</name>
<dbReference type="SUPFAM" id="SSF52317">
    <property type="entry name" value="Class I glutamine amidotransferase-like"/>
    <property type="match status" value="1"/>
</dbReference>
<accession>A0ABM0ZZA5</accession>
<comment type="subcellular location">
    <subcellularLocation>
        <location evidence="1">Secreted</location>
        <location evidence="1">Extracellular space</location>
    </subcellularLocation>
</comment>
<dbReference type="InterPro" id="IPR011697">
    <property type="entry name" value="Peptidase_C26"/>
</dbReference>
<evidence type="ECO:0000256" key="7">
    <source>
        <dbReference type="PROSITE-ProRule" id="PRU00607"/>
    </source>
</evidence>
<evidence type="ECO:0000256" key="5">
    <source>
        <dbReference type="ARBA" id="ARBA00022729"/>
    </source>
</evidence>
<dbReference type="Pfam" id="PF07722">
    <property type="entry name" value="Peptidase_C26"/>
    <property type="match status" value="1"/>
</dbReference>
<feature type="non-terminal residue" evidence="9">
    <location>
        <position position="255"/>
    </location>
</feature>
<comment type="similarity">
    <text evidence="2">Belongs to the peptidase C26 family.</text>
</comment>
<reference evidence="9" key="1">
    <citation type="submission" date="2025-08" db="UniProtKB">
        <authorList>
            <consortium name="RefSeq"/>
        </authorList>
    </citation>
    <scope>IDENTIFICATION</scope>
</reference>
<dbReference type="PANTHER" id="PTHR11315">
    <property type="entry name" value="PROTEASE FAMILY C26 GAMMA-GLUTAMYL HYDROLASE"/>
    <property type="match status" value="1"/>
</dbReference>
<evidence type="ECO:0000256" key="1">
    <source>
        <dbReference type="ARBA" id="ARBA00004239"/>
    </source>
</evidence>
<keyword evidence="5" id="KW-0732">Signal</keyword>
<dbReference type="InterPro" id="IPR029062">
    <property type="entry name" value="Class_I_gatase-like"/>
</dbReference>
<dbReference type="InterPro" id="IPR015527">
    <property type="entry name" value="Pept_C26_g-glut_hydrolase"/>
</dbReference>
<dbReference type="Proteomes" id="UP000694888">
    <property type="component" value="Unplaced"/>
</dbReference>
<keyword evidence="8" id="KW-1185">Reference proteome</keyword>
<protein>
    <recommendedName>
        <fullName evidence="3">folate gamma-glutamyl hydrolase</fullName>
        <ecNumber evidence="3">3.4.19.9</ecNumber>
    </recommendedName>
</protein>
<proteinExistence type="inferred from homology"/>
<sequence>MCPGHRRQYRLISALSTVSPQILRNLHLPRPCSTKRVTAMMYLTSRDLRSIAVLFLSCVACVMAKPAVTRTLAPLEAPVIGILAQATPPPYGVFGNQYIEASYVKYLEMAGARVVTIRGYQTDQYYHTLFDKVLNGVLLPGGMVDIVTSEFARVSKIFYNLAIQANDRGDYFPVWGTCQGFEQLTQLTSGKNLLTRTDSMNMAMSLLMASGWNTSRLLGKAPNDVMKSLQSENVTANFHDWSLLLEVRGWGGGRD</sequence>
<evidence type="ECO:0000256" key="3">
    <source>
        <dbReference type="ARBA" id="ARBA00012886"/>
    </source>
</evidence>
<dbReference type="PANTHER" id="PTHR11315:SF0">
    <property type="entry name" value="FOLATE GAMMA-GLUTAMYL HYDROLASE"/>
    <property type="match status" value="1"/>
</dbReference>
<evidence type="ECO:0000313" key="9">
    <source>
        <dbReference type="RefSeq" id="XP_012937600.1"/>
    </source>
</evidence>
<evidence type="ECO:0000313" key="8">
    <source>
        <dbReference type="Proteomes" id="UP000694888"/>
    </source>
</evidence>
<dbReference type="GO" id="GO:0016787">
    <property type="term" value="F:hydrolase activity"/>
    <property type="evidence" value="ECO:0007669"/>
    <property type="project" value="UniProtKB-KW"/>
</dbReference>
<dbReference type="RefSeq" id="XP_012937600.1">
    <property type="nucleotide sequence ID" value="XM_013082146.2"/>
</dbReference>
<dbReference type="PROSITE" id="PS51275">
    <property type="entry name" value="PEPTIDASE_C26_GGH"/>
    <property type="match status" value="1"/>
</dbReference>
<organism evidence="8 9">
    <name type="scientific">Aplysia californica</name>
    <name type="common">California sea hare</name>
    <dbReference type="NCBI Taxonomy" id="6500"/>
    <lineage>
        <taxon>Eukaryota</taxon>
        <taxon>Metazoa</taxon>
        <taxon>Spiralia</taxon>
        <taxon>Lophotrochozoa</taxon>
        <taxon>Mollusca</taxon>
        <taxon>Gastropoda</taxon>
        <taxon>Heterobranchia</taxon>
        <taxon>Euthyneura</taxon>
        <taxon>Tectipleura</taxon>
        <taxon>Aplysiida</taxon>
        <taxon>Aplysioidea</taxon>
        <taxon>Aplysiidae</taxon>
        <taxon>Aplysia</taxon>
    </lineage>
</organism>
<evidence type="ECO:0000256" key="2">
    <source>
        <dbReference type="ARBA" id="ARBA00011083"/>
    </source>
</evidence>
<evidence type="ECO:0000256" key="6">
    <source>
        <dbReference type="ARBA" id="ARBA00022801"/>
    </source>
</evidence>
<keyword evidence="6 9" id="KW-0378">Hydrolase</keyword>
<dbReference type="EC" id="3.4.19.9" evidence="3"/>
<keyword evidence="4" id="KW-0964">Secreted</keyword>
<dbReference type="Gene3D" id="3.40.50.880">
    <property type="match status" value="1"/>
</dbReference>
<dbReference type="GeneID" id="106011685"/>
<gene>
    <name evidence="9" type="primary">LOC106011685</name>
</gene>
<comment type="caution">
    <text evidence="7">Lacks conserved residue(s) required for the propagation of feature annotation.</text>
</comment>
<evidence type="ECO:0000256" key="4">
    <source>
        <dbReference type="ARBA" id="ARBA00022525"/>
    </source>
</evidence>